<dbReference type="InterPro" id="IPR011701">
    <property type="entry name" value="MFS"/>
</dbReference>
<protein>
    <submittedName>
        <fullName evidence="9">11091_t:CDS:1</fullName>
    </submittedName>
</protein>
<evidence type="ECO:0000256" key="6">
    <source>
        <dbReference type="SAM" id="MobiDB-lite"/>
    </source>
</evidence>
<feature type="transmembrane region" description="Helical" evidence="7">
    <location>
        <begin position="267"/>
        <end position="285"/>
    </location>
</feature>
<keyword evidence="5 7" id="KW-0472">Membrane</keyword>
<evidence type="ECO:0000256" key="3">
    <source>
        <dbReference type="ARBA" id="ARBA00022692"/>
    </source>
</evidence>
<feature type="transmembrane region" description="Helical" evidence="7">
    <location>
        <begin position="375"/>
        <end position="399"/>
    </location>
</feature>
<dbReference type="GO" id="GO:0012505">
    <property type="term" value="C:endomembrane system"/>
    <property type="evidence" value="ECO:0007669"/>
    <property type="project" value="UniProtKB-SubCell"/>
</dbReference>
<keyword evidence="3 7" id="KW-0812">Transmembrane</keyword>
<feature type="transmembrane region" description="Helical" evidence="7">
    <location>
        <begin position="306"/>
        <end position="323"/>
    </location>
</feature>
<comment type="caution">
    <text evidence="9">The sequence shown here is derived from an EMBL/GenBank/DDBJ whole genome shotgun (WGS) entry which is preliminary data.</text>
</comment>
<accession>A0A9N8ZYP6</accession>
<dbReference type="OrthoDB" id="10021397at2759"/>
<evidence type="ECO:0000256" key="4">
    <source>
        <dbReference type="ARBA" id="ARBA00022989"/>
    </source>
</evidence>
<reference evidence="9" key="1">
    <citation type="submission" date="2021-06" db="EMBL/GenBank/DDBJ databases">
        <authorList>
            <person name="Kallberg Y."/>
            <person name="Tangrot J."/>
            <person name="Rosling A."/>
        </authorList>
    </citation>
    <scope>NUCLEOTIDE SEQUENCE</scope>
    <source>
        <strain evidence="9">FL130A</strain>
    </source>
</reference>
<dbReference type="InterPro" id="IPR036259">
    <property type="entry name" value="MFS_trans_sf"/>
</dbReference>
<feature type="transmembrane region" description="Helical" evidence="7">
    <location>
        <begin position="112"/>
        <end position="136"/>
    </location>
</feature>
<dbReference type="PANTHER" id="PTHR23501:SF191">
    <property type="entry name" value="VACUOLAR BASIC AMINO ACID TRANSPORTER 4"/>
    <property type="match status" value="1"/>
</dbReference>
<feature type="transmembrane region" description="Helical" evidence="7">
    <location>
        <begin position="148"/>
        <end position="166"/>
    </location>
</feature>
<dbReference type="InterPro" id="IPR020846">
    <property type="entry name" value="MFS_dom"/>
</dbReference>
<feature type="transmembrane region" description="Helical" evidence="7">
    <location>
        <begin position="411"/>
        <end position="431"/>
    </location>
</feature>
<dbReference type="SUPFAM" id="SSF103473">
    <property type="entry name" value="MFS general substrate transporter"/>
    <property type="match status" value="2"/>
</dbReference>
<evidence type="ECO:0000256" key="5">
    <source>
        <dbReference type="ARBA" id="ARBA00023136"/>
    </source>
</evidence>
<dbReference type="Gene3D" id="1.20.1250.20">
    <property type="entry name" value="MFS general substrate transporter like domains"/>
    <property type="match status" value="1"/>
</dbReference>
<evidence type="ECO:0000313" key="9">
    <source>
        <dbReference type="EMBL" id="CAG8510965.1"/>
    </source>
</evidence>
<evidence type="ECO:0000256" key="2">
    <source>
        <dbReference type="ARBA" id="ARBA00022448"/>
    </source>
</evidence>
<feature type="transmembrane region" description="Helical" evidence="7">
    <location>
        <begin position="565"/>
        <end position="593"/>
    </location>
</feature>
<comment type="subcellular location">
    <subcellularLocation>
        <location evidence="1">Endomembrane system</location>
        <topology evidence="1">Multi-pass membrane protein</topology>
    </subcellularLocation>
</comment>
<feature type="transmembrane region" description="Helical" evidence="7">
    <location>
        <begin position="335"/>
        <end position="354"/>
    </location>
</feature>
<feature type="transmembrane region" description="Helical" evidence="7">
    <location>
        <begin position="237"/>
        <end position="255"/>
    </location>
</feature>
<organism evidence="9 10">
    <name type="scientific">Ambispora leptoticha</name>
    <dbReference type="NCBI Taxonomy" id="144679"/>
    <lineage>
        <taxon>Eukaryota</taxon>
        <taxon>Fungi</taxon>
        <taxon>Fungi incertae sedis</taxon>
        <taxon>Mucoromycota</taxon>
        <taxon>Glomeromycotina</taxon>
        <taxon>Glomeromycetes</taxon>
        <taxon>Archaeosporales</taxon>
        <taxon>Ambisporaceae</taxon>
        <taxon>Ambispora</taxon>
    </lineage>
</organism>
<dbReference type="Proteomes" id="UP000789508">
    <property type="component" value="Unassembled WGS sequence"/>
</dbReference>
<evidence type="ECO:0000256" key="1">
    <source>
        <dbReference type="ARBA" id="ARBA00004127"/>
    </source>
</evidence>
<name>A0A9N8ZYP6_9GLOM</name>
<feature type="transmembrane region" description="Helical" evidence="7">
    <location>
        <begin position="469"/>
        <end position="490"/>
    </location>
</feature>
<feature type="region of interest" description="Disordered" evidence="6">
    <location>
        <begin position="1"/>
        <end position="23"/>
    </location>
</feature>
<dbReference type="GO" id="GO:0022857">
    <property type="term" value="F:transmembrane transporter activity"/>
    <property type="evidence" value="ECO:0007669"/>
    <property type="project" value="InterPro"/>
</dbReference>
<feature type="compositionally biased region" description="Polar residues" evidence="6">
    <location>
        <begin position="1"/>
        <end position="10"/>
    </location>
</feature>
<dbReference type="CDD" id="cd17502">
    <property type="entry name" value="MFS_Azr1_MDR_like"/>
    <property type="match status" value="1"/>
</dbReference>
<feature type="transmembrane region" description="Helical" evidence="7">
    <location>
        <begin position="438"/>
        <end position="457"/>
    </location>
</feature>
<feature type="domain" description="Major facilitator superfamily (MFS) profile" evidence="8">
    <location>
        <begin position="114"/>
        <end position="598"/>
    </location>
</feature>
<evidence type="ECO:0000259" key="8">
    <source>
        <dbReference type="PROSITE" id="PS50850"/>
    </source>
</evidence>
<dbReference type="PANTHER" id="PTHR23501">
    <property type="entry name" value="MAJOR FACILITATOR SUPERFAMILY"/>
    <property type="match status" value="1"/>
</dbReference>
<proteinExistence type="predicted"/>
<feature type="transmembrane region" description="Helical" evidence="7">
    <location>
        <begin position="202"/>
        <end position="225"/>
    </location>
</feature>
<dbReference type="AlphaFoldDB" id="A0A9N8ZYP6"/>
<keyword evidence="2" id="KW-0813">Transport</keyword>
<dbReference type="Pfam" id="PF07690">
    <property type="entry name" value="MFS_1"/>
    <property type="match status" value="1"/>
</dbReference>
<feature type="transmembrane region" description="Helical" evidence="7">
    <location>
        <begin position="502"/>
        <end position="526"/>
    </location>
</feature>
<feature type="transmembrane region" description="Helical" evidence="7">
    <location>
        <begin position="178"/>
        <end position="196"/>
    </location>
</feature>
<evidence type="ECO:0000313" key="10">
    <source>
        <dbReference type="Proteomes" id="UP000789508"/>
    </source>
</evidence>
<dbReference type="GO" id="GO:0005886">
    <property type="term" value="C:plasma membrane"/>
    <property type="evidence" value="ECO:0007669"/>
    <property type="project" value="TreeGrafter"/>
</dbReference>
<keyword evidence="4 7" id="KW-1133">Transmembrane helix</keyword>
<sequence>MNSDPRTTASDGVYIPSNLHPNQTHVINEVDTTKIDSPNLPAKAFMPEDKKDSTLTTTIVVNSSEKNKNKEKIEIENVELGISTKSESSGKKDGEQAGVDFEPINIPKPLKILLICGLSLIILLCCLDNTITTTIMTKIGTEFDNLSNVTWIITSYILAFNAVIPLAGKFTDIFGRRAVILTGVILFLAGSALSGASQSMDMLIIVRVIQGIGAGISFSCIMIIFADISTLDERAMYQGLVGAIYSIMSVLGPLIGGAFADHISWRWGFYINLPVGAPSLLLLLFTTLKLPGVQGSLCDKLKRVDYIGTVLLVGTVIAALLAVTWGGTKYDWSDARIICLFIVAGILLVMLVVYETKFAIEPTIPPHLFKIRTALAVYVGSAFFCMPFFSLLFFLPLFWQLAKHSSATTSGLRLIPIPVGLVISSTIAAILAPKFGRVRELLVIGSALSAAAIGLVSTFAENDSTGKEIAYLLIFGLGLGIIWSLGVVAVQSATDARDLASATALVNFFQLLGGVIGVSVASNVLFNNLEKSLKNIFSSPDDIFLAKNSISYVLNLPRDKEAQVIHAYVLALQQVFDVQTVLAGISVFAMLFVKNSPLRRDEIVSNDEKK</sequence>
<dbReference type="PROSITE" id="PS50850">
    <property type="entry name" value="MFS"/>
    <property type="match status" value="1"/>
</dbReference>
<dbReference type="Gene3D" id="1.20.1720.10">
    <property type="entry name" value="Multidrug resistance protein D"/>
    <property type="match status" value="1"/>
</dbReference>
<gene>
    <name evidence="9" type="ORF">ALEPTO_LOCUS3973</name>
</gene>
<keyword evidence="10" id="KW-1185">Reference proteome</keyword>
<evidence type="ECO:0000256" key="7">
    <source>
        <dbReference type="SAM" id="Phobius"/>
    </source>
</evidence>
<dbReference type="EMBL" id="CAJVPS010000830">
    <property type="protein sequence ID" value="CAG8510965.1"/>
    <property type="molecule type" value="Genomic_DNA"/>
</dbReference>